<feature type="compositionally biased region" description="Basic and acidic residues" evidence="1">
    <location>
        <begin position="185"/>
        <end position="209"/>
    </location>
</feature>
<keyword evidence="3" id="KW-1185">Reference proteome</keyword>
<dbReference type="EMBL" id="JAIWYP010000002">
    <property type="protein sequence ID" value="KAH3874640.1"/>
    <property type="molecule type" value="Genomic_DNA"/>
</dbReference>
<proteinExistence type="predicted"/>
<evidence type="ECO:0000313" key="2">
    <source>
        <dbReference type="EMBL" id="KAH3874640.1"/>
    </source>
</evidence>
<sequence length="209" mass="23031">MQFTAERQGSYECEFQTGFASFPIDVLLKVPVTSVTLALLVGPHDQGKRIYCNASNGINAVTSDVKPVLNVLRKPTKPIIINDEGEYNCTARNDLNTSFGDHIDGVSTTVIELIVQFPPEPPRCHVGDTNISSGTPTLHAPVPGFNSTSIQLDILYPPSTPQLFYGGANGSNITTNSIVVINGTNREREREREREGEREGEREREMKDR</sequence>
<gene>
    <name evidence="2" type="ORF">DPMN_037891</name>
</gene>
<organism evidence="2 3">
    <name type="scientific">Dreissena polymorpha</name>
    <name type="common">Zebra mussel</name>
    <name type="synonym">Mytilus polymorpha</name>
    <dbReference type="NCBI Taxonomy" id="45954"/>
    <lineage>
        <taxon>Eukaryota</taxon>
        <taxon>Metazoa</taxon>
        <taxon>Spiralia</taxon>
        <taxon>Lophotrochozoa</taxon>
        <taxon>Mollusca</taxon>
        <taxon>Bivalvia</taxon>
        <taxon>Autobranchia</taxon>
        <taxon>Heteroconchia</taxon>
        <taxon>Euheterodonta</taxon>
        <taxon>Imparidentia</taxon>
        <taxon>Neoheterodontei</taxon>
        <taxon>Myida</taxon>
        <taxon>Dreissenoidea</taxon>
        <taxon>Dreissenidae</taxon>
        <taxon>Dreissena</taxon>
    </lineage>
</organism>
<evidence type="ECO:0008006" key="4">
    <source>
        <dbReference type="Google" id="ProtNLM"/>
    </source>
</evidence>
<reference evidence="2" key="1">
    <citation type="journal article" date="2019" name="bioRxiv">
        <title>The Genome of the Zebra Mussel, Dreissena polymorpha: A Resource for Invasive Species Research.</title>
        <authorList>
            <person name="McCartney M.A."/>
            <person name="Auch B."/>
            <person name="Kono T."/>
            <person name="Mallez S."/>
            <person name="Zhang Y."/>
            <person name="Obille A."/>
            <person name="Becker A."/>
            <person name="Abrahante J.E."/>
            <person name="Garbe J."/>
            <person name="Badalamenti J.P."/>
            <person name="Herman A."/>
            <person name="Mangelson H."/>
            <person name="Liachko I."/>
            <person name="Sullivan S."/>
            <person name="Sone E.D."/>
            <person name="Koren S."/>
            <person name="Silverstein K.A.T."/>
            <person name="Beckman K.B."/>
            <person name="Gohl D.M."/>
        </authorList>
    </citation>
    <scope>NUCLEOTIDE SEQUENCE</scope>
    <source>
        <strain evidence="2">Duluth1</strain>
        <tissue evidence="2">Whole animal</tissue>
    </source>
</reference>
<evidence type="ECO:0000256" key="1">
    <source>
        <dbReference type="SAM" id="MobiDB-lite"/>
    </source>
</evidence>
<accession>A0A9D4MC54</accession>
<feature type="region of interest" description="Disordered" evidence="1">
    <location>
        <begin position="184"/>
        <end position="209"/>
    </location>
</feature>
<evidence type="ECO:0000313" key="3">
    <source>
        <dbReference type="Proteomes" id="UP000828390"/>
    </source>
</evidence>
<reference evidence="2" key="2">
    <citation type="submission" date="2020-11" db="EMBL/GenBank/DDBJ databases">
        <authorList>
            <person name="McCartney M.A."/>
            <person name="Auch B."/>
            <person name="Kono T."/>
            <person name="Mallez S."/>
            <person name="Becker A."/>
            <person name="Gohl D.M."/>
            <person name="Silverstein K.A.T."/>
            <person name="Koren S."/>
            <person name="Bechman K.B."/>
            <person name="Herman A."/>
            <person name="Abrahante J.E."/>
            <person name="Garbe J."/>
        </authorList>
    </citation>
    <scope>NUCLEOTIDE SEQUENCE</scope>
    <source>
        <strain evidence="2">Duluth1</strain>
        <tissue evidence="2">Whole animal</tissue>
    </source>
</reference>
<name>A0A9D4MC54_DREPO</name>
<protein>
    <recommendedName>
        <fullName evidence="4">Ig-like domain-containing protein</fullName>
    </recommendedName>
</protein>
<comment type="caution">
    <text evidence="2">The sequence shown here is derived from an EMBL/GenBank/DDBJ whole genome shotgun (WGS) entry which is preliminary data.</text>
</comment>
<dbReference type="AlphaFoldDB" id="A0A9D4MC54"/>
<dbReference type="Proteomes" id="UP000828390">
    <property type="component" value="Unassembled WGS sequence"/>
</dbReference>